<evidence type="ECO:0000313" key="1">
    <source>
        <dbReference type="EMBL" id="PWN53995.1"/>
    </source>
</evidence>
<gene>
    <name evidence="1" type="ORF">IE53DRAFT_64812</name>
</gene>
<reference evidence="1 2" key="1">
    <citation type="journal article" date="2018" name="Mol. Biol. Evol.">
        <title>Broad Genomic Sampling Reveals a Smut Pathogenic Ancestry of the Fungal Clade Ustilaginomycotina.</title>
        <authorList>
            <person name="Kijpornyongpan T."/>
            <person name="Mondo S.J."/>
            <person name="Barry K."/>
            <person name="Sandor L."/>
            <person name="Lee J."/>
            <person name="Lipzen A."/>
            <person name="Pangilinan J."/>
            <person name="LaButti K."/>
            <person name="Hainaut M."/>
            <person name="Henrissat B."/>
            <person name="Grigoriev I.V."/>
            <person name="Spatafora J.W."/>
            <person name="Aime M.C."/>
        </authorList>
    </citation>
    <scope>NUCLEOTIDE SEQUENCE [LARGE SCALE GENOMIC DNA]</scope>
    <source>
        <strain evidence="1 2">SA 807</strain>
    </source>
</reference>
<name>A0ACD0P7D4_9BASI</name>
<protein>
    <submittedName>
        <fullName evidence="1">Oligopeptide transporter</fullName>
    </submittedName>
</protein>
<accession>A0ACD0P7D4</accession>
<keyword evidence="2" id="KW-1185">Reference proteome</keyword>
<dbReference type="EMBL" id="KZ819701">
    <property type="protein sequence ID" value="PWN53995.1"/>
    <property type="molecule type" value="Genomic_DNA"/>
</dbReference>
<dbReference type="Proteomes" id="UP000245626">
    <property type="component" value="Unassembled WGS sequence"/>
</dbReference>
<evidence type="ECO:0000313" key="2">
    <source>
        <dbReference type="Proteomes" id="UP000245626"/>
    </source>
</evidence>
<organism evidence="1 2">
    <name type="scientific">Violaceomyces palustris</name>
    <dbReference type="NCBI Taxonomy" id="1673888"/>
    <lineage>
        <taxon>Eukaryota</taxon>
        <taxon>Fungi</taxon>
        <taxon>Dikarya</taxon>
        <taxon>Basidiomycota</taxon>
        <taxon>Ustilaginomycotina</taxon>
        <taxon>Ustilaginomycetes</taxon>
        <taxon>Violaceomycetales</taxon>
        <taxon>Violaceomycetaceae</taxon>
        <taxon>Violaceomyces</taxon>
    </lineage>
</organism>
<sequence length="1123" mass="123671">MNPNKPGTRGGTGSGRPMTSSRPMTGTARPGTRAGTSAGRPVTRGVGAPQYEEEYMDEWDEDEYESEDDGDVFAFVPPDIGPAPELAQNPLNPSVDAQQHEQVDPNAGPPTVGTAGEEDTYYYDEATGAVYDSQGRLVDMPPGFDPLALAGQDTPAMGLQEEVLRDETGRQTPMSGSTAYDMNNASRGSSNLDQVRAAIPLEQLAVSNASRTAVEARASYDSVSTTSRDVSGPPLSHARSYGAFPSMEALPEVDSIPPNSRGGTGRSADLNGRRDLGTTASGGISVDRQIPAHAIPLGHGRGGSVSLTDTSGMRQRGNRLSFTQDDEVRRSPDSDAKYQLESGEYLYDGMDPDDKIGMGGYPTHRVSLGDDLGRGDGLAHPTVEGAQVGLKGIRMVELEMEMEEDSPYPEVRASVSNIDDPDMPVLTVRMWFISLLLTILAGAANMFFNFRYPAPSVSPIIVLLVAYPFGKLLAAILPIRTFTAPKWLGGFEWSLNPGVYNIKEHALATIMSNVSISQAYAINVLIVQDSPLFYNDPRDVGFAILFVLTSQIIGFGLAGMCRRFLVWPASMIWPQNLVSATILNTLHAEEEVTDGSMTRFRFFSVVSAAAFFFYFLPGFLFQALSTFNWVCWIWPENIPVNVVFGVAGGLGLSVLTFDWTQITYIGSPLITPWWAECNIFAGFIGIIWIVTPILYFTNTWYTSYLPISSPLSYDRFGNEYDIRRVVTNGRDLDKAAYESYSPLYLSTTYALVYFTGFATLTSVLVHTVLYHGKALVKGVRNVRTEEDDIHAKFMRHYPEVPDWWYASVLLGCFSVAVIVIEVWNTGLPVWGLLISILIPAIYILPTGFVYAMTGQLIGTNLIGEFIAGYAMPGQPLPNMMFKAFALQGLLSGLQFVQDLKLGHYMKIPPRAVFLAQIVGTTVAGIVQIGVKEWMFSNVPDLCSPTQPHRFTCPHINVFYTASLIWGTIGPDRVFGKGSIYSPVYYALILGALIPIPFWLLARRYPKSWVKYISWPIIFSGTSYMPPASGINYSSWFAIGFIFQYLIRRYNFRWWSKYNFVLAAALDSGTIVSTIFVFLTLSLPKDGELTLNWWGNTVFLKTADAIGIPFKVPPEEGFGKLPRY</sequence>
<proteinExistence type="predicted"/>